<evidence type="ECO:0000259" key="1">
    <source>
        <dbReference type="Pfam" id="PF04993"/>
    </source>
</evidence>
<sequence length="121" mass="12647">MDERTILAAIEAAASPHGETGRIAMFGGTAVLLGGNMVAALSPRGLLLRVGRDQHAAALSRPGTRPMEMRGRTMEGYLYVDPAGLDEDTLAQWVAMTVGHVAGLPAKAARKARGPKKAEGL</sequence>
<evidence type="ECO:0000313" key="2">
    <source>
        <dbReference type="EMBL" id="AVO45349.1"/>
    </source>
</evidence>
<dbReference type="Proteomes" id="UP000237889">
    <property type="component" value="Chromosome"/>
</dbReference>
<organism evidence="2 3">
    <name type="scientific">Phreatobacter cathodiphilus</name>
    <dbReference type="NCBI Taxonomy" id="1868589"/>
    <lineage>
        <taxon>Bacteria</taxon>
        <taxon>Pseudomonadati</taxon>
        <taxon>Pseudomonadota</taxon>
        <taxon>Alphaproteobacteria</taxon>
        <taxon>Hyphomicrobiales</taxon>
        <taxon>Phreatobacteraceae</taxon>
        <taxon>Phreatobacter</taxon>
    </lineage>
</organism>
<dbReference type="OrthoDB" id="214902at2"/>
<dbReference type="SUPFAM" id="SSF159894">
    <property type="entry name" value="YgaC/TfoX-N like"/>
    <property type="match status" value="1"/>
</dbReference>
<keyword evidence="2" id="KW-0489">Methyltransferase</keyword>
<dbReference type="KEGG" id="phr:C6569_09915"/>
<dbReference type="GO" id="GO:0008168">
    <property type="term" value="F:methyltransferase activity"/>
    <property type="evidence" value="ECO:0007669"/>
    <property type="project" value="UniProtKB-KW"/>
</dbReference>
<proteinExistence type="predicted"/>
<dbReference type="RefSeq" id="WP_106748690.1">
    <property type="nucleotide sequence ID" value="NZ_CP027668.1"/>
</dbReference>
<evidence type="ECO:0000313" key="3">
    <source>
        <dbReference type="Proteomes" id="UP000237889"/>
    </source>
</evidence>
<keyword evidence="2" id="KW-0808">Transferase</keyword>
<reference evidence="2 3" key="1">
    <citation type="submission" date="2018-03" db="EMBL/GenBank/DDBJ databases">
        <title>Genome sequencing of Phreatobacter sp.</title>
        <authorList>
            <person name="Kim S.-J."/>
            <person name="Heo J."/>
            <person name="Kwon S.-W."/>
        </authorList>
    </citation>
    <scope>NUCLEOTIDE SEQUENCE [LARGE SCALE GENOMIC DNA]</scope>
    <source>
        <strain evidence="2 3">S-12</strain>
    </source>
</reference>
<feature type="domain" description="TfoX N-terminal" evidence="1">
    <location>
        <begin position="22"/>
        <end position="98"/>
    </location>
</feature>
<protein>
    <submittedName>
        <fullName evidence="2">RNA methyltransferase</fullName>
    </submittedName>
</protein>
<name>A0A2S0NB01_9HYPH</name>
<dbReference type="EMBL" id="CP027668">
    <property type="protein sequence ID" value="AVO45349.1"/>
    <property type="molecule type" value="Genomic_DNA"/>
</dbReference>
<accession>A0A2S0NB01</accession>
<dbReference type="AlphaFoldDB" id="A0A2S0NB01"/>
<dbReference type="GO" id="GO:0032259">
    <property type="term" value="P:methylation"/>
    <property type="evidence" value="ECO:0007669"/>
    <property type="project" value="UniProtKB-KW"/>
</dbReference>
<keyword evidence="3" id="KW-1185">Reference proteome</keyword>
<dbReference type="Pfam" id="PF04993">
    <property type="entry name" value="TfoX_N"/>
    <property type="match status" value="1"/>
</dbReference>
<gene>
    <name evidence="2" type="ORF">C6569_09915</name>
</gene>
<dbReference type="InterPro" id="IPR007076">
    <property type="entry name" value="TfoX_N"/>
</dbReference>
<dbReference type="Gene3D" id="3.30.1460.30">
    <property type="entry name" value="YgaC/TfoX-N like chaperone"/>
    <property type="match status" value="1"/>
</dbReference>